<name>A0A0A9C0P1_ARUDO</name>
<dbReference type="EMBL" id="GBRH01230915">
    <property type="protein sequence ID" value="JAD66980.1"/>
    <property type="molecule type" value="Transcribed_RNA"/>
</dbReference>
<reference evidence="1" key="2">
    <citation type="journal article" date="2015" name="Data Brief">
        <title>Shoot transcriptome of the giant reed, Arundo donax.</title>
        <authorList>
            <person name="Barrero R.A."/>
            <person name="Guerrero F.D."/>
            <person name="Moolhuijzen P."/>
            <person name="Goolsby J.A."/>
            <person name="Tidwell J."/>
            <person name="Bellgard S.E."/>
            <person name="Bellgard M.I."/>
        </authorList>
    </citation>
    <scope>NUCLEOTIDE SEQUENCE</scope>
    <source>
        <tissue evidence="1">Shoot tissue taken approximately 20 cm above the soil surface</tissue>
    </source>
</reference>
<evidence type="ECO:0000313" key="1">
    <source>
        <dbReference type="EMBL" id="JAD66980.1"/>
    </source>
</evidence>
<organism evidence="1">
    <name type="scientific">Arundo donax</name>
    <name type="common">Giant reed</name>
    <name type="synonym">Donax arundinaceus</name>
    <dbReference type="NCBI Taxonomy" id="35708"/>
    <lineage>
        <taxon>Eukaryota</taxon>
        <taxon>Viridiplantae</taxon>
        <taxon>Streptophyta</taxon>
        <taxon>Embryophyta</taxon>
        <taxon>Tracheophyta</taxon>
        <taxon>Spermatophyta</taxon>
        <taxon>Magnoliopsida</taxon>
        <taxon>Liliopsida</taxon>
        <taxon>Poales</taxon>
        <taxon>Poaceae</taxon>
        <taxon>PACMAD clade</taxon>
        <taxon>Arundinoideae</taxon>
        <taxon>Arundineae</taxon>
        <taxon>Arundo</taxon>
    </lineage>
</organism>
<dbReference type="AlphaFoldDB" id="A0A0A9C0P1"/>
<reference evidence="1" key="1">
    <citation type="submission" date="2014-09" db="EMBL/GenBank/DDBJ databases">
        <authorList>
            <person name="Magalhaes I.L.F."/>
            <person name="Oliveira U."/>
            <person name="Santos F.R."/>
            <person name="Vidigal T.H.D.A."/>
            <person name="Brescovit A.D."/>
            <person name="Santos A.J."/>
        </authorList>
    </citation>
    <scope>NUCLEOTIDE SEQUENCE</scope>
    <source>
        <tissue evidence="1">Shoot tissue taken approximately 20 cm above the soil surface</tissue>
    </source>
</reference>
<protein>
    <submittedName>
        <fullName evidence="1">Uncharacterized protein</fullName>
    </submittedName>
</protein>
<proteinExistence type="predicted"/>
<accession>A0A0A9C0P1</accession>
<sequence length="16" mass="1826">MGRPTEWSEVHKKALG</sequence>